<dbReference type="EMBL" id="MHRX01000001">
    <property type="protein sequence ID" value="OHA35034.1"/>
    <property type="molecule type" value="Genomic_DNA"/>
</dbReference>
<accession>A0A1G2NG43</accession>
<comment type="caution">
    <text evidence="1">The sequence shown here is derived from an EMBL/GenBank/DDBJ whole genome shotgun (WGS) entry which is preliminary data.</text>
</comment>
<dbReference type="Proteomes" id="UP000176221">
    <property type="component" value="Unassembled WGS sequence"/>
</dbReference>
<dbReference type="STRING" id="1802319.A2928_04005"/>
<name>A0A1G2NG43_9BACT</name>
<reference evidence="1 2" key="1">
    <citation type="journal article" date="2016" name="Nat. Commun.">
        <title>Thousands of microbial genomes shed light on interconnected biogeochemical processes in an aquifer system.</title>
        <authorList>
            <person name="Anantharaman K."/>
            <person name="Brown C.T."/>
            <person name="Hug L.A."/>
            <person name="Sharon I."/>
            <person name="Castelle C.J."/>
            <person name="Probst A.J."/>
            <person name="Thomas B.C."/>
            <person name="Singh A."/>
            <person name="Wilkins M.J."/>
            <person name="Karaoz U."/>
            <person name="Brodie E.L."/>
            <person name="Williams K.H."/>
            <person name="Hubbard S.S."/>
            <person name="Banfield J.F."/>
        </authorList>
    </citation>
    <scope>NUCLEOTIDE SEQUENCE [LARGE SCALE GENOMIC DNA]</scope>
</reference>
<proteinExistence type="predicted"/>
<dbReference type="AlphaFoldDB" id="A0A1G2NG43"/>
<protein>
    <submittedName>
        <fullName evidence="1">Uncharacterized protein</fullName>
    </submittedName>
</protein>
<gene>
    <name evidence="1" type="ORF">A2928_04005</name>
</gene>
<evidence type="ECO:0000313" key="1">
    <source>
        <dbReference type="EMBL" id="OHA35034.1"/>
    </source>
</evidence>
<sequence>MKWGEDFLAVRHVIINTEFTMNLLIAVLHRDTAEALGLFCDIGERGPSSAQYRLLGIYFWDGKKWNFEHVSDDDRPALLHVHKGAQLLMERHPKGLVSDFQPLTFQFTVIKDEAI</sequence>
<evidence type="ECO:0000313" key="2">
    <source>
        <dbReference type="Proteomes" id="UP000176221"/>
    </source>
</evidence>
<organism evidence="1 2">
    <name type="scientific">Candidatus Taylorbacteria bacterium RIFCSPLOWO2_01_FULL_45_15b</name>
    <dbReference type="NCBI Taxonomy" id="1802319"/>
    <lineage>
        <taxon>Bacteria</taxon>
        <taxon>Candidatus Tayloriibacteriota</taxon>
    </lineage>
</organism>